<accession>B3QSA7</accession>
<dbReference type="EMBL" id="CP001100">
    <property type="protein sequence ID" value="ACF12498.1"/>
    <property type="molecule type" value="Genomic_DNA"/>
</dbReference>
<organism evidence="1 2">
    <name type="scientific">Chloroherpeton thalassium (strain ATCC 35110 / GB-78)</name>
    <dbReference type="NCBI Taxonomy" id="517418"/>
    <lineage>
        <taxon>Bacteria</taxon>
        <taxon>Pseudomonadati</taxon>
        <taxon>Chlorobiota</taxon>
        <taxon>Chlorobiia</taxon>
        <taxon>Chlorobiales</taxon>
        <taxon>Chloroherpetonaceae</taxon>
        <taxon>Chloroherpeton</taxon>
    </lineage>
</organism>
<name>B3QSA7_CHLT3</name>
<dbReference type="HOGENOM" id="CLU_2477741_0_0_10"/>
<evidence type="ECO:0000313" key="1">
    <source>
        <dbReference type="EMBL" id="ACF12498.1"/>
    </source>
</evidence>
<sequence length="87" mass="9968">MLSEQILVFHVGKQTRLIYAIIKIAAKTALAPTANLPHLKRTENREKVLQSQALAQRKNISFQVLFLRAKRILKLNSARLIVLKENH</sequence>
<dbReference type="AlphaFoldDB" id="B3QSA7"/>
<gene>
    <name evidence="1" type="ordered locus">Ctha_0026</name>
</gene>
<evidence type="ECO:0000313" key="2">
    <source>
        <dbReference type="Proteomes" id="UP000001208"/>
    </source>
</evidence>
<dbReference type="STRING" id="517418.Ctha_0026"/>
<dbReference type="KEGG" id="cts:Ctha_0026"/>
<reference evidence="1 2" key="1">
    <citation type="submission" date="2008-06" db="EMBL/GenBank/DDBJ databases">
        <title>Complete sequence of Chloroherpeton thalassium ATCC 35110.</title>
        <authorList>
            <consortium name="US DOE Joint Genome Institute"/>
            <person name="Lucas S."/>
            <person name="Copeland A."/>
            <person name="Lapidus A."/>
            <person name="Glavina del Rio T."/>
            <person name="Dalin E."/>
            <person name="Tice H."/>
            <person name="Bruce D."/>
            <person name="Goodwin L."/>
            <person name="Pitluck S."/>
            <person name="Schmutz J."/>
            <person name="Larimer F."/>
            <person name="Land M."/>
            <person name="Hauser L."/>
            <person name="Kyrpides N."/>
            <person name="Mikhailova N."/>
            <person name="Liu Z."/>
            <person name="Li T."/>
            <person name="Zhao F."/>
            <person name="Overmann J."/>
            <person name="Bryant D.A."/>
            <person name="Richardson P."/>
        </authorList>
    </citation>
    <scope>NUCLEOTIDE SEQUENCE [LARGE SCALE GENOMIC DNA]</scope>
    <source>
        <strain evidence="2">ATCC 35110 / GB-78</strain>
    </source>
</reference>
<proteinExistence type="predicted"/>
<keyword evidence="2" id="KW-1185">Reference proteome</keyword>
<protein>
    <submittedName>
        <fullName evidence="1">Uncharacterized protein</fullName>
    </submittedName>
</protein>
<dbReference type="Proteomes" id="UP000001208">
    <property type="component" value="Chromosome"/>
</dbReference>